<evidence type="ECO:0000313" key="2">
    <source>
        <dbReference type="Proteomes" id="UP001140076"/>
    </source>
</evidence>
<proteinExistence type="predicted"/>
<dbReference type="CDD" id="cd14728">
    <property type="entry name" value="Ere-like"/>
    <property type="match status" value="1"/>
</dbReference>
<dbReference type="PANTHER" id="PTHR31299:SF0">
    <property type="entry name" value="ESTERASE, PUTATIVE (AFU_ORTHOLOGUE AFUA_1G05850)-RELATED"/>
    <property type="match status" value="1"/>
</dbReference>
<dbReference type="InterPro" id="IPR016273">
    <property type="entry name" value="Emycin_Estase_proteobac"/>
</dbReference>
<dbReference type="Gene3D" id="3.40.1660.10">
    <property type="entry name" value="EreA-like (biosynthetic domain)"/>
    <property type="match status" value="1"/>
</dbReference>
<dbReference type="Gene3D" id="3.30.1870.10">
    <property type="entry name" value="EreA-like, domain 2"/>
    <property type="match status" value="1"/>
</dbReference>
<comment type="caution">
    <text evidence="1">The sequence shown here is derived from an EMBL/GenBank/DDBJ whole genome shotgun (WGS) entry which is preliminary data.</text>
</comment>
<dbReference type="GO" id="GO:0046677">
    <property type="term" value="P:response to antibiotic"/>
    <property type="evidence" value="ECO:0007669"/>
    <property type="project" value="InterPro"/>
</dbReference>
<dbReference type="InterPro" id="IPR007815">
    <property type="entry name" value="Emycin_Estase"/>
</dbReference>
<dbReference type="Proteomes" id="UP001140076">
    <property type="component" value="Unassembled WGS sequence"/>
</dbReference>
<accession>A0A9X3NNT6</accession>
<gene>
    <name evidence="1" type="ORF">LG943_22950</name>
</gene>
<protein>
    <submittedName>
        <fullName evidence="1">Erythromycin esterase family protein</fullName>
    </submittedName>
</protein>
<organism evidence="1 2">
    <name type="scientific">Streptomonospora mangrovi</name>
    <dbReference type="NCBI Taxonomy" id="2883123"/>
    <lineage>
        <taxon>Bacteria</taxon>
        <taxon>Bacillati</taxon>
        <taxon>Actinomycetota</taxon>
        <taxon>Actinomycetes</taxon>
        <taxon>Streptosporangiales</taxon>
        <taxon>Nocardiopsidaceae</taxon>
        <taxon>Streptomonospora</taxon>
    </lineage>
</organism>
<dbReference type="EMBL" id="JAJAQC010000050">
    <property type="protein sequence ID" value="MDA0567154.1"/>
    <property type="molecule type" value="Genomic_DNA"/>
</dbReference>
<dbReference type="PANTHER" id="PTHR31299">
    <property type="entry name" value="ESTERASE, PUTATIVE (AFU_ORTHOLOGUE AFUA_1G05850)-RELATED"/>
    <property type="match status" value="1"/>
</dbReference>
<dbReference type="RefSeq" id="WP_270074405.1">
    <property type="nucleotide sequence ID" value="NZ_JAJAQC010000050.1"/>
</dbReference>
<name>A0A9X3NNT6_9ACTN</name>
<dbReference type="InterPro" id="IPR052036">
    <property type="entry name" value="Hydrolase/PRTase-associated"/>
</dbReference>
<sequence length="430" mass="45713">MTDGISSDRARHHWLAPHTTVLGGLDPDAPLDDLEPLRPVIGGARVVAVGEGAHFVREFALARQRLVRFLAERCGFTVLAFEYGFAEGIALQRWLDADTGDPVPAGGTANAGLTADMGHWLRRHNRTGGHPLRFVGVDVPVAGGDLRPVLEPLAAYLRDVDPEALPRVEAALAVADRFAGASVAAAAPAWAALEPAERDGLTAALARLLLRARALEPVYVERGGADRYATALRLLEAAAHTDYMLGAMRDLFAGGGLGNDTSVREHYMAQTLLWHLERAEPGTRFVLAAHNNHIQKTPITGDHTALPMGHLLHRALGEDYRAVALTHTADRVPEMHPDASPAGFSVVEEPLAPPPEGSVEAALVAAGHGGATVLADLRSAPEAPARRLDRMRSQSAVMAVPVRDAFDAVLSVPSTTTEVSMELGAEPGRE</sequence>
<dbReference type="Gene3D" id="1.20.1440.30">
    <property type="entry name" value="Biosynthetic Protein domain"/>
    <property type="match status" value="1"/>
</dbReference>
<dbReference type="AlphaFoldDB" id="A0A9X3NNT6"/>
<dbReference type="SUPFAM" id="SSF159501">
    <property type="entry name" value="EreA/ChaN-like"/>
    <property type="match status" value="1"/>
</dbReference>
<keyword evidence="2" id="KW-1185">Reference proteome</keyword>
<evidence type="ECO:0000313" key="1">
    <source>
        <dbReference type="EMBL" id="MDA0567154.1"/>
    </source>
</evidence>
<reference evidence="1" key="1">
    <citation type="submission" date="2021-10" db="EMBL/GenBank/DDBJ databases">
        <title>Streptomonospora sp. nov., isolated from mangrove soil.</title>
        <authorList>
            <person name="Chen X."/>
            <person name="Ge X."/>
            <person name="Liu W."/>
        </authorList>
    </citation>
    <scope>NUCLEOTIDE SEQUENCE</scope>
    <source>
        <strain evidence="1">S1-112</strain>
    </source>
</reference>
<dbReference type="Pfam" id="PF05139">
    <property type="entry name" value="Erythro_esteras"/>
    <property type="match status" value="1"/>
</dbReference>
<dbReference type="PIRSF" id="PIRSF000880">
    <property type="entry name" value="Eryth_est"/>
    <property type="match status" value="1"/>
</dbReference>